<protein>
    <submittedName>
        <fullName evidence="4">Glutathione S-transferase U2-like protein</fullName>
    </submittedName>
</protein>
<evidence type="ECO:0000313" key="4">
    <source>
        <dbReference type="EMBL" id="PNY23957.1"/>
    </source>
</evidence>
<reference evidence="4 5" key="1">
    <citation type="submission" date="2017-08" db="EMBL/GenBank/DDBJ databases">
        <title>Harnessing the power of phylogenomics to disentangle the directionality and signatures of interkingdom host jumping in the parasitic fungal genus Tolypocladium.</title>
        <authorList>
            <person name="Quandt C.A."/>
            <person name="Patterson W."/>
            <person name="Spatafora J.W."/>
        </authorList>
    </citation>
    <scope>NUCLEOTIDE SEQUENCE [LARGE SCALE GENOMIC DNA]</scope>
    <source>
        <strain evidence="4 5">CBS 113982</strain>
    </source>
</reference>
<comment type="caution">
    <text evidence="4">The sequence shown here is derived from an EMBL/GenBank/DDBJ whole genome shotgun (WGS) entry which is preliminary data.</text>
</comment>
<feature type="non-terminal residue" evidence="4">
    <location>
        <position position="1"/>
    </location>
</feature>
<dbReference type="Pfam" id="PF13417">
    <property type="entry name" value="GST_N_3"/>
    <property type="match status" value="1"/>
</dbReference>
<keyword evidence="5" id="KW-1185">Reference proteome</keyword>
<dbReference type="EMBL" id="NRSZ01000998">
    <property type="protein sequence ID" value="PNY23957.1"/>
    <property type="molecule type" value="Genomic_DNA"/>
</dbReference>
<dbReference type="SFLD" id="SFLDG00358">
    <property type="entry name" value="Main_(cytGST)"/>
    <property type="match status" value="1"/>
</dbReference>
<dbReference type="Gene3D" id="3.40.30.10">
    <property type="entry name" value="Glutaredoxin"/>
    <property type="match status" value="1"/>
</dbReference>
<dbReference type="GO" id="GO:0005737">
    <property type="term" value="C:cytoplasm"/>
    <property type="evidence" value="ECO:0007669"/>
    <property type="project" value="TreeGrafter"/>
</dbReference>
<dbReference type="InterPro" id="IPR040079">
    <property type="entry name" value="Glutathione_S-Trfase"/>
</dbReference>
<comment type="similarity">
    <text evidence="1">Belongs to the GST superfamily.</text>
</comment>
<dbReference type="OrthoDB" id="4924690at2759"/>
<accession>A0A2K3Q8T2</accession>
<feature type="compositionally biased region" description="Basic and acidic residues" evidence="2">
    <location>
        <begin position="20"/>
        <end position="30"/>
    </location>
</feature>
<proteinExistence type="inferred from homology"/>
<dbReference type="GO" id="GO:0016740">
    <property type="term" value="F:transferase activity"/>
    <property type="evidence" value="ECO:0007669"/>
    <property type="project" value="UniProtKB-KW"/>
</dbReference>
<evidence type="ECO:0000259" key="3">
    <source>
        <dbReference type="PROSITE" id="PS50404"/>
    </source>
</evidence>
<dbReference type="InterPro" id="IPR004045">
    <property type="entry name" value="Glutathione_S-Trfase_N"/>
</dbReference>
<dbReference type="InterPro" id="IPR050983">
    <property type="entry name" value="GST_Omega/HSP26"/>
</dbReference>
<evidence type="ECO:0000256" key="1">
    <source>
        <dbReference type="ARBA" id="ARBA00007409"/>
    </source>
</evidence>
<organism evidence="4 5">
    <name type="scientific">Tolypocladium capitatum</name>
    <dbReference type="NCBI Taxonomy" id="45235"/>
    <lineage>
        <taxon>Eukaryota</taxon>
        <taxon>Fungi</taxon>
        <taxon>Dikarya</taxon>
        <taxon>Ascomycota</taxon>
        <taxon>Pezizomycotina</taxon>
        <taxon>Sordariomycetes</taxon>
        <taxon>Hypocreomycetidae</taxon>
        <taxon>Hypocreales</taxon>
        <taxon>Ophiocordycipitaceae</taxon>
        <taxon>Tolypocladium</taxon>
    </lineage>
</organism>
<dbReference type="PROSITE" id="PS50404">
    <property type="entry name" value="GST_NTER"/>
    <property type="match status" value="1"/>
</dbReference>
<keyword evidence="4" id="KW-0808">Transferase</keyword>
<feature type="non-terminal residue" evidence="4">
    <location>
        <position position="209"/>
    </location>
</feature>
<dbReference type="PANTHER" id="PTHR43968">
    <property type="match status" value="1"/>
</dbReference>
<dbReference type="SUPFAM" id="SSF52833">
    <property type="entry name" value="Thioredoxin-like"/>
    <property type="match status" value="1"/>
</dbReference>
<dbReference type="SFLD" id="SFLDS00019">
    <property type="entry name" value="Glutathione_Transferase_(cytos"/>
    <property type="match status" value="1"/>
</dbReference>
<dbReference type="STRING" id="45235.A0A2K3Q8T2"/>
<dbReference type="PANTHER" id="PTHR43968:SF6">
    <property type="entry name" value="GLUTATHIONE S-TRANSFERASE OMEGA"/>
    <property type="match status" value="1"/>
</dbReference>
<evidence type="ECO:0000256" key="2">
    <source>
        <dbReference type="SAM" id="MobiDB-lite"/>
    </source>
</evidence>
<dbReference type="Proteomes" id="UP000236621">
    <property type="component" value="Unassembled WGS sequence"/>
</dbReference>
<dbReference type="CDD" id="cd00570">
    <property type="entry name" value="GST_N_family"/>
    <property type="match status" value="1"/>
</dbReference>
<gene>
    <name evidence="4" type="ORF">TCAP_06101</name>
</gene>
<dbReference type="Gene3D" id="1.20.1050.10">
    <property type="match status" value="1"/>
</dbReference>
<feature type="domain" description="GST N-terminal" evidence="3">
    <location>
        <begin position="67"/>
        <end position="147"/>
    </location>
</feature>
<feature type="region of interest" description="Disordered" evidence="2">
    <location>
        <begin position="1"/>
        <end position="35"/>
    </location>
</feature>
<sequence length="209" mass="23300">RVNGNGGNGKGDGVAGPHRHSLERSDEIKKNSVQRWVAQRDRETKKAQKLPLTRASGAALATAKKHSKDGDLKLYAAPFSQRVWIALEAKGLAYQYCETDPYRRPAPTPLLEANPRGLVPALRQGEWACAESAVVLEYLEDLDSRVPLYPSDARLKANCRLWIDHINARIVPSFFALLQAQDLAQQGTWTERLQNHITSLVLAADERVR</sequence>
<evidence type="ECO:0000313" key="5">
    <source>
        <dbReference type="Proteomes" id="UP000236621"/>
    </source>
</evidence>
<feature type="compositionally biased region" description="Gly residues" evidence="2">
    <location>
        <begin position="1"/>
        <end position="14"/>
    </location>
</feature>
<name>A0A2K3Q8T2_9HYPO</name>
<dbReference type="AlphaFoldDB" id="A0A2K3Q8T2"/>
<dbReference type="InterPro" id="IPR036249">
    <property type="entry name" value="Thioredoxin-like_sf"/>
</dbReference>